<dbReference type="Proteomes" id="UP000321362">
    <property type="component" value="Chromosome"/>
</dbReference>
<accession>A0A5B8VUK7</accession>
<dbReference type="KEGG" id="mgk:FSB76_04015"/>
<dbReference type="OrthoDB" id="793934at2"/>
<dbReference type="RefSeq" id="WP_147052305.1">
    <property type="nucleotide sequence ID" value="NZ_CP042437.1"/>
</dbReference>
<reference evidence="1 2" key="1">
    <citation type="journal article" date="2013" name="J. Microbiol.">
        <title>Mucilaginibacter ginsenosidivorax sp. nov., with ginsenoside converting activity isolated from sediment.</title>
        <authorList>
            <person name="Kim J.K."/>
            <person name="Choi T.E."/>
            <person name="Liu Q.M."/>
            <person name="Park H.Y."/>
            <person name="Yi T.H."/>
            <person name="Yoon M.H."/>
            <person name="Kim S.C."/>
            <person name="Im W.T."/>
        </authorList>
    </citation>
    <scope>NUCLEOTIDE SEQUENCE [LARGE SCALE GENOMIC DNA]</scope>
    <source>
        <strain evidence="1 2">KHI28</strain>
    </source>
</reference>
<keyword evidence="2" id="KW-1185">Reference proteome</keyword>
<dbReference type="AlphaFoldDB" id="A0A5B8VUK7"/>
<dbReference type="EMBL" id="CP042437">
    <property type="protein sequence ID" value="QEC75150.1"/>
    <property type="molecule type" value="Genomic_DNA"/>
</dbReference>
<organism evidence="1 2">
    <name type="scientific">Mucilaginibacter ginsenosidivorax</name>
    <dbReference type="NCBI Taxonomy" id="862126"/>
    <lineage>
        <taxon>Bacteria</taxon>
        <taxon>Pseudomonadati</taxon>
        <taxon>Bacteroidota</taxon>
        <taxon>Sphingobacteriia</taxon>
        <taxon>Sphingobacteriales</taxon>
        <taxon>Sphingobacteriaceae</taxon>
        <taxon>Mucilaginibacter</taxon>
    </lineage>
</organism>
<sequence>MDTRVITLCYRKVIDINSAKQWDKVVFEASYMEFKMQAQNYSHGTAFTSYADLLKHVPNAQRLAGMVTPAITGYLQQLGGIVPDVLNNVGKRFLKFNKFQFEIINSDINDKTRHQVAVNFYTGTLVWHDTIADFLLIADYRPEATGDEEVLSNLFKLPPYVNIHSLQKLQQHGKDLTRADSPC</sequence>
<name>A0A5B8VUK7_9SPHI</name>
<gene>
    <name evidence="1" type="ORF">FSB76_04015</name>
</gene>
<proteinExistence type="predicted"/>
<protein>
    <submittedName>
        <fullName evidence="1">Uncharacterized protein</fullName>
    </submittedName>
</protein>
<evidence type="ECO:0000313" key="1">
    <source>
        <dbReference type="EMBL" id="QEC75150.1"/>
    </source>
</evidence>
<evidence type="ECO:0000313" key="2">
    <source>
        <dbReference type="Proteomes" id="UP000321362"/>
    </source>
</evidence>